<accession>A0ABQ2QR92</accession>
<keyword evidence="2" id="KW-1185">Reference proteome</keyword>
<proteinExistence type="predicted"/>
<gene>
    <name evidence="1" type="ORF">GCM10009410_27100</name>
</gene>
<reference evidence="2" key="1">
    <citation type="journal article" date="2019" name="Int. J. Syst. Evol. Microbiol.">
        <title>The Global Catalogue of Microorganisms (GCM) 10K type strain sequencing project: providing services to taxonomists for standard genome sequencing and annotation.</title>
        <authorList>
            <consortium name="The Broad Institute Genomics Platform"/>
            <consortium name="The Broad Institute Genome Sequencing Center for Infectious Disease"/>
            <person name="Wu L."/>
            <person name="Ma J."/>
        </authorList>
    </citation>
    <scope>NUCLEOTIDE SEQUENCE [LARGE SCALE GENOMIC DNA]</scope>
    <source>
        <strain evidence="2">JCM 32305</strain>
    </source>
</reference>
<protein>
    <submittedName>
        <fullName evidence="1">Uncharacterized protein</fullName>
    </submittedName>
</protein>
<dbReference type="Proteomes" id="UP000654004">
    <property type="component" value="Unassembled WGS sequence"/>
</dbReference>
<evidence type="ECO:0000313" key="1">
    <source>
        <dbReference type="EMBL" id="GGP91677.1"/>
    </source>
</evidence>
<name>A0ABQ2QR92_9GAMM</name>
<dbReference type="EMBL" id="BMQW01000007">
    <property type="protein sequence ID" value="GGP91677.1"/>
    <property type="molecule type" value="Genomic_DNA"/>
</dbReference>
<sequence length="68" mass="7745">MAFLHTHTDGYSATRYDRLWLVLAVYSLFDLTAKATSLTLSEQDRVSVINVKSQGNGIDKYRNMNFIS</sequence>
<evidence type="ECO:0000313" key="2">
    <source>
        <dbReference type="Proteomes" id="UP000654004"/>
    </source>
</evidence>
<organism evidence="1 2">
    <name type="scientific">Shewanella ulleungensis</name>
    <dbReference type="NCBI Taxonomy" id="2282699"/>
    <lineage>
        <taxon>Bacteria</taxon>
        <taxon>Pseudomonadati</taxon>
        <taxon>Pseudomonadota</taxon>
        <taxon>Gammaproteobacteria</taxon>
        <taxon>Alteromonadales</taxon>
        <taxon>Shewanellaceae</taxon>
        <taxon>Shewanella</taxon>
    </lineage>
</organism>
<comment type="caution">
    <text evidence="1">The sequence shown here is derived from an EMBL/GenBank/DDBJ whole genome shotgun (WGS) entry which is preliminary data.</text>
</comment>